<reference evidence="1 2" key="1">
    <citation type="submission" date="2015-04" db="EMBL/GenBank/DDBJ databases">
        <authorList>
            <person name="Syromyatnikov M.Y."/>
            <person name="Popov V.N."/>
        </authorList>
    </citation>
    <scope>NUCLEOTIDE SEQUENCE [LARGE SCALE GENOMIC DNA]</scope>
</reference>
<keyword evidence="2" id="KW-1185">Reference proteome</keyword>
<dbReference type="AlphaFoldDB" id="A0A1J1IF67"/>
<evidence type="ECO:0000313" key="2">
    <source>
        <dbReference type="Proteomes" id="UP000183832"/>
    </source>
</evidence>
<protein>
    <submittedName>
        <fullName evidence="1">CLUMA_CG010506, isoform A</fullName>
    </submittedName>
</protein>
<name>A0A1J1IF67_9DIPT</name>
<dbReference type="EMBL" id="CVRI01000046">
    <property type="protein sequence ID" value="CRK97097.1"/>
    <property type="molecule type" value="Genomic_DNA"/>
</dbReference>
<organism evidence="1 2">
    <name type="scientific">Clunio marinus</name>
    <dbReference type="NCBI Taxonomy" id="568069"/>
    <lineage>
        <taxon>Eukaryota</taxon>
        <taxon>Metazoa</taxon>
        <taxon>Ecdysozoa</taxon>
        <taxon>Arthropoda</taxon>
        <taxon>Hexapoda</taxon>
        <taxon>Insecta</taxon>
        <taxon>Pterygota</taxon>
        <taxon>Neoptera</taxon>
        <taxon>Endopterygota</taxon>
        <taxon>Diptera</taxon>
        <taxon>Nematocera</taxon>
        <taxon>Chironomoidea</taxon>
        <taxon>Chironomidae</taxon>
        <taxon>Clunio</taxon>
    </lineage>
</organism>
<accession>A0A1J1IF67</accession>
<sequence length="68" mass="8129">MNGEIFHSFIENFNQNRKFDTDEKRERLQVYDELIHDGNKYKKGLKSLNDGKINLCESLMNEFPSYLL</sequence>
<dbReference type="Proteomes" id="UP000183832">
    <property type="component" value="Unassembled WGS sequence"/>
</dbReference>
<gene>
    <name evidence="1" type="ORF">CLUMA_CG010506</name>
</gene>
<proteinExistence type="predicted"/>
<evidence type="ECO:0000313" key="1">
    <source>
        <dbReference type="EMBL" id="CRK97097.1"/>
    </source>
</evidence>